<proteinExistence type="predicted"/>
<accession>A0A327XGK3</accession>
<organism evidence="1 2">
    <name type="scientific">Salipiger aestuarii</name>
    <dbReference type="NCBI Taxonomy" id="568098"/>
    <lineage>
        <taxon>Bacteria</taxon>
        <taxon>Pseudomonadati</taxon>
        <taxon>Pseudomonadota</taxon>
        <taxon>Alphaproteobacteria</taxon>
        <taxon>Rhodobacterales</taxon>
        <taxon>Roseobacteraceae</taxon>
        <taxon>Salipiger</taxon>
    </lineage>
</organism>
<dbReference type="OrthoDB" id="6388170at2"/>
<dbReference type="RefSeq" id="WP_111551441.1">
    <property type="nucleotide sequence ID" value="NZ_QLMG01000113.1"/>
</dbReference>
<dbReference type="Proteomes" id="UP000249165">
    <property type="component" value="Unassembled WGS sequence"/>
</dbReference>
<keyword evidence="2" id="KW-1185">Reference proteome</keyword>
<comment type="caution">
    <text evidence="1">The sequence shown here is derived from an EMBL/GenBank/DDBJ whole genome shotgun (WGS) entry which is preliminary data.</text>
</comment>
<gene>
    <name evidence="1" type="ORF">ATI53_11131</name>
</gene>
<dbReference type="AlphaFoldDB" id="A0A327XGK3"/>
<reference evidence="1 2" key="1">
    <citation type="submission" date="2018-06" db="EMBL/GenBank/DDBJ databases">
        <title>Genomic Encyclopedia of Archaeal and Bacterial Type Strains, Phase II (KMG-II): from individual species to whole genera.</title>
        <authorList>
            <person name="Goeker M."/>
        </authorList>
    </citation>
    <scope>NUCLEOTIDE SEQUENCE [LARGE SCALE GENOMIC DNA]</scope>
    <source>
        <strain evidence="1 2">DSM 22011</strain>
    </source>
</reference>
<sequence>MGTIMKREKKDGAKSYTAIIRKKKGGKVILSLTETFKSEQAAERWVRQTERDLKGKGALDQAVAARHRKTWADVIREYVAASPDTFGKTKTANLSYLRRLDFGNLAVQETDDHDFFCLSYPPKFGQ</sequence>
<name>A0A327XGK3_9RHOB</name>
<evidence type="ECO:0000313" key="2">
    <source>
        <dbReference type="Proteomes" id="UP000249165"/>
    </source>
</evidence>
<protein>
    <submittedName>
        <fullName evidence="1">Uncharacterized protein</fullName>
    </submittedName>
</protein>
<dbReference type="EMBL" id="QLMG01000113">
    <property type="protein sequence ID" value="RAK06966.1"/>
    <property type="molecule type" value="Genomic_DNA"/>
</dbReference>
<evidence type="ECO:0000313" key="1">
    <source>
        <dbReference type="EMBL" id="RAK06966.1"/>
    </source>
</evidence>